<proteinExistence type="predicted"/>
<dbReference type="PROSITE" id="PS01081">
    <property type="entry name" value="HTH_TETR_1"/>
    <property type="match status" value="1"/>
</dbReference>
<name>A0A849K9B6_9MICO</name>
<dbReference type="RefSeq" id="WP_171247319.1">
    <property type="nucleotide sequence ID" value="NZ_JABFAJ010000018.1"/>
</dbReference>
<evidence type="ECO:0000313" key="4">
    <source>
        <dbReference type="EMBL" id="NNU27807.1"/>
    </source>
</evidence>
<dbReference type="Proteomes" id="UP000557204">
    <property type="component" value="Unassembled WGS sequence"/>
</dbReference>
<evidence type="ECO:0000256" key="2">
    <source>
        <dbReference type="ARBA" id="ARBA00023163"/>
    </source>
</evidence>
<dbReference type="SUPFAM" id="SSF46689">
    <property type="entry name" value="Homeodomain-like"/>
    <property type="match status" value="1"/>
</dbReference>
<gene>
    <name evidence="4" type="ORF">HLI28_09675</name>
</gene>
<dbReference type="Gene3D" id="1.10.357.10">
    <property type="entry name" value="Tetracycline Repressor, domain 2"/>
    <property type="match status" value="1"/>
</dbReference>
<organism evidence="4 5">
    <name type="scientific">Isoptericola sediminis</name>
    <dbReference type="NCBI Taxonomy" id="2733572"/>
    <lineage>
        <taxon>Bacteria</taxon>
        <taxon>Bacillati</taxon>
        <taxon>Actinomycetota</taxon>
        <taxon>Actinomycetes</taxon>
        <taxon>Micrococcales</taxon>
        <taxon>Promicromonosporaceae</taxon>
        <taxon>Isoptericola</taxon>
    </lineage>
</organism>
<feature type="domain" description="HTH-type transcriptional regulator MT1864/Rv1816-like C-terminal" evidence="3">
    <location>
        <begin position="82"/>
        <end position="181"/>
    </location>
</feature>
<evidence type="ECO:0000313" key="5">
    <source>
        <dbReference type="Proteomes" id="UP000557204"/>
    </source>
</evidence>
<accession>A0A849K9B6</accession>
<dbReference type="InterPro" id="IPR023772">
    <property type="entry name" value="DNA-bd_HTH_TetR-type_CS"/>
</dbReference>
<dbReference type="InterPro" id="IPR009057">
    <property type="entry name" value="Homeodomain-like_sf"/>
</dbReference>
<protein>
    <submittedName>
        <fullName evidence="4">WHG domain-containing protein</fullName>
    </submittedName>
</protein>
<comment type="caution">
    <text evidence="4">The sequence shown here is derived from an EMBL/GenBank/DDBJ whole genome shotgun (WGS) entry which is preliminary data.</text>
</comment>
<dbReference type="Pfam" id="PF13305">
    <property type="entry name" value="TetR_C_33"/>
    <property type="match status" value="1"/>
</dbReference>
<keyword evidence="2" id="KW-0804">Transcription</keyword>
<dbReference type="AlphaFoldDB" id="A0A849K9B6"/>
<keyword evidence="1" id="KW-0805">Transcription regulation</keyword>
<evidence type="ECO:0000256" key="1">
    <source>
        <dbReference type="ARBA" id="ARBA00023015"/>
    </source>
</evidence>
<dbReference type="Gene3D" id="1.10.10.60">
    <property type="entry name" value="Homeodomain-like"/>
    <property type="match status" value="1"/>
</dbReference>
<dbReference type="EMBL" id="JABFAJ010000018">
    <property type="protein sequence ID" value="NNU27807.1"/>
    <property type="molecule type" value="Genomic_DNA"/>
</dbReference>
<keyword evidence="5" id="KW-1185">Reference proteome</keyword>
<dbReference type="InterPro" id="IPR036271">
    <property type="entry name" value="Tet_transcr_reg_TetR-rel_C_sf"/>
</dbReference>
<dbReference type="InterPro" id="IPR025996">
    <property type="entry name" value="MT1864/Rv1816-like_C"/>
</dbReference>
<reference evidence="4 5" key="1">
    <citation type="submission" date="2020-05" db="EMBL/GenBank/DDBJ databases">
        <title>Genome sequence of Isoptericola sp. JC619 isolated from Chilika lagoon, India.</title>
        <authorList>
            <person name="Kumar D."/>
            <person name="Appam K."/>
            <person name="Gandham S."/>
            <person name="Uppada J."/>
            <person name="Sasikala C."/>
            <person name="Venkata Ramana C."/>
        </authorList>
    </citation>
    <scope>NUCLEOTIDE SEQUENCE [LARGE SCALE GENOMIC DNA]</scope>
    <source>
        <strain evidence="4 5">JC619</strain>
    </source>
</reference>
<dbReference type="SUPFAM" id="SSF48498">
    <property type="entry name" value="Tetracyclin repressor-like, C-terminal domain"/>
    <property type="match status" value="1"/>
</dbReference>
<sequence>MPRQGLTTGRVTAAAADLADDVGLEQVTLTALAKHFEVATPSLYTHVRSQADVRTGVALLALAETADLVAAAIAGVSGRAALAALGGVWRTYAVEHPGRYAASRLPLDAETAAASAGRRHADLSRAALRGYRLSSADEVHAVRFLGATFHGYAALDAAGAFGHGAADAPASDESWERVLDGLDAILRSWEAR</sequence>
<evidence type="ECO:0000259" key="3">
    <source>
        <dbReference type="Pfam" id="PF13305"/>
    </source>
</evidence>